<comment type="caution">
    <text evidence="1">The sequence shown here is derived from an EMBL/GenBank/DDBJ whole genome shotgun (WGS) entry which is preliminary data.</text>
</comment>
<evidence type="ECO:0000313" key="2">
    <source>
        <dbReference type="Proteomes" id="UP001229421"/>
    </source>
</evidence>
<organism evidence="1 2">
    <name type="scientific">Tagetes erecta</name>
    <name type="common">African marigold</name>
    <dbReference type="NCBI Taxonomy" id="13708"/>
    <lineage>
        <taxon>Eukaryota</taxon>
        <taxon>Viridiplantae</taxon>
        <taxon>Streptophyta</taxon>
        <taxon>Embryophyta</taxon>
        <taxon>Tracheophyta</taxon>
        <taxon>Spermatophyta</taxon>
        <taxon>Magnoliopsida</taxon>
        <taxon>eudicotyledons</taxon>
        <taxon>Gunneridae</taxon>
        <taxon>Pentapetalae</taxon>
        <taxon>asterids</taxon>
        <taxon>campanulids</taxon>
        <taxon>Asterales</taxon>
        <taxon>Asteraceae</taxon>
        <taxon>Asteroideae</taxon>
        <taxon>Heliantheae alliance</taxon>
        <taxon>Tageteae</taxon>
        <taxon>Tagetes</taxon>
    </lineage>
</organism>
<accession>A0AAD8P428</accession>
<keyword evidence="2" id="KW-1185">Reference proteome</keyword>
<dbReference type="EMBL" id="JAUHHV010000001">
    <property type="protein sequence ID" value="KAK1438330.1"/>
    <property type="molecule type" value="Genomic_DNA"/>
</dbReference>
<gene>
    <name evidence="1" type="ORF">QVD17_04137</name>
</gene>
<dbReference type="PANTHER" id="PTHR31808:SF2">
    <property type="entry name" value="OS04G0596300 PROTEIN"/>
    <property type="match status" value="1"/>
</dbReference>
<dbReference type="InterPro" id="IPR008479">
    <property type="entry name" value="DUF760"/>
</dbReference>
<evidence type="ECO:0000313" key="1">
    <source>
        <dbReference type="EMBL" id="KAK1438330.1"/>
    </source>
</evidence>
<dbReference type="Pfam" id="PF05542">
    <property type="entry name" value="DUF760"/>
    <property type="match status" value="1"/>
</dbReference>
<dbReference type="AlphaFoldDB" id="A0AAD8P428"/>
<dbReference type="Proteomes" id="UP001229421">
    <property type="component" value="Unassembled WGS sequence"/>
</dbReference>
<dbReference type="PANTHER" id="PTHR31808">
    <property type="entry name" value="EXPRESSED PROTEIN"/>
    <property type="match status" value="1"/>
</dbReference>
<protein>
    <submittedName>
        <fullName evidence="1">Uncharacterized protein</fullName>
    </submittedName>
</protein>
<dbReference type="InterPro" id="IPR038925">
    <property type="entry name" value="At3g17800-like"/>
</dbReference>
<reference evidence="1" key="1">
    <citation type="journal article" date="2023" name="bioRxiv">
        <title>Improved chromosome-level genome assembly for marigold (Tagetes erecta).</title>
        <authorList>
            <person name="Jiang F."/>
            <person name="Yuan L."/>
            <person name="Wang S."/>
            <person name="Wang H."/>
            <person name="Xu D."/>
            <person name="Wang A."/>
            <person name="Fan W."/>
        </authorList>
    </citation>
    <scope>NUCLEOTIDE SEQUENCE</scope>
    <source>
        <strain evidence="1">WSJ</strain>
        <tissue evidence="1">Leaf</tissue>
    </source>
</reference>
<name>A0AAD8P428_TARER</name>
<sequence>MMEKIVLINGEDSTKSKTFVQQPIFFIVTEPATMQISGGVFTDVTTVFYPSPTTPSFSRSPEFRYAHTFADSKPHPSSLGFIKGSRVEPSRAWSCVAKASWDGSGSGSGSGHDLVPVAPLELESPVGQLLGQILQTHPHLVIAAIDQQLDNLQNQRDAQKQEPAPSSTDSLYRRIAEVKEKDRQKVLAEIMYCWIVQKFIDKEISMIPKLTAASDSTGRVDFWPNQELKLESVHSPEALEMIENHVALVLGDRLVDPLESIVEISKIKLGKLYAASIIYGYFLKRVDERFQLERSLNTLPEGFKEEKSSFIEPPVPQNPFLDPDSMIRIQPDYDDEGLKGSYGDDSKAHRLRSYVMYLDAETLKRYATIRSKEAVSLIEKQTQALFGRPDIKISEDGLLGAASDEAVSVTFTGLTMLILEAVAFGSFLWDAENYIESRYQFLKS</sequence>
<proteinExistence type="predicted"/>